<feature type="non-terminal residue" evidence="1">
    <location>
        <position position="1"/>
    </location>
</feature>
<proteinExistence type="predicted"/>
<reference evidence="1" key="1">
    <citation type="journal article" date="2014" name="Front. Microbiol.">
        <title>High frequency of phylogenetically diverse reductive dehalogenase-homologous genes in deep subseafloor sedimentary metagenomes.</title>
        <authorList>
            <person name="Kawai M."/>
            <person name="Futagami T."/>
            <person name="Toyoda A."/>
            <person name="Takaki Y."/>
            <person name="Nishi S."/>
            <person name="Hori S."/>
            <person name="Arai W."/>
            <person name="Tsubouchi T."/>
            <person name="Morono Y."/>
            <person name="Uchiyama I."/>
            <person name="Ito T."/>
            <person name="Fujiyama A."/>
            <person name="Inagaki F."/>
            <person name="Takami H."/>
        </authorList>
    </citation>
    <scope>NUCLEOTIDE SEQUENCE</scope>
    <source>
        <strain evidence="1">Expedition CK06-06</strain>
    </source>
</reference>
<accession>X1GUZ1</accession>
<dbReference type="AlphaFoldDB" id="X1GUZ1"/>
<organism evidence="1">
    <name type="scientific">marine sediment metagenome</name>
    <dbReference type="NCBI Taxonomy" id="412755"/>
    <lineage>
        <taxon>unclassified sequences</taxon>
        <taxon>metagenomes</taxon>
        <taxon>ecological metagenomes</taxon>
    </lineage>
</organism>
<gene>
    <name evidence="1" type="ORF">S03H2_29404</name>
</gene>
<evidence type="ECO:0000313" key="1">
    <source>
        <dbReference type="EMBL" id="GAH61746.1"/>
    </source>
</evidence>
<name>X1GUZ1_9ZZZZ</name>
<protein>
    <submittedName>
        <fullName evidence="1">Uncharacterized protein</fullName>
    </submittedName>
</protein>
<comment type="caution">
    <text evidence="1">The sequence shown here is derived from an EMBL/GenBank/DDBJ whole genome shotgun (WGS) entry which is preliminary data.</text>
</comment>
<dbReference type="EMBL" id="BARU01017748">
    <property type="protein sequence ID" value="GAH61746.1"/>
    <property type="molecule type" value="Genomic_DNA"/>
</dbReference>
<sequence>PSNSTLGNDTLHTFTINDNDNAGYSGPGGVGDSDNNKLWIRAEDLGLSNNDPVTSWIDTSGNGNDFSQSTGSLQPSFQTSQLNSFPAVCWFEASILPIPARS</sequence>